<feature type="signal peptide" evidence="4">
    <location>
        <begin position="1"/>
        <end position="18"/>
    </location>
</feature>
<gene>
    <name evidence="6" type="ORF">GDO81_016128</name>
</gene>
<dbReference type="Proteomes" id="UP000824782">
    <property type="component" value="Unassembled WGS sequence"/>
</dbReference>
<comment type="caution">
    <text evidence="6">The sequence shown here is derived from an EMBL/GenBank/DDBJ whole genome shotgun (WGS) entry which is preliminary data.</text>
</comment>
<comment type="similarity">
    <text evidence="1">Belongs to the cystatin family.</text>
</comment>
<evidence type="ECO:0000313" key="6">
    <source>
        <dbReference type="EMBL" id="KAG8563557.1"/>
    </source>
</evidence>
<evidence type="ECO:0000256" key="3">
    <source>
        <dbReference type="ARBA" id="ARBA00022704"/>
    </source>
</evidence>
<dbReference type="PANTHER" id="PTHR46186:SF2">
    <property type="entry name" value="CYSTATIN"/>
    <property type="match status" value="1"/>
</dbReference>
<evidence type="ECO:0000256" key="4">
    <source>
        <dbReference type="SAM" id="SignalP"/>
    </source>
</evidence>
<proteinExistence type="inferred from homology"/>
<dbReference type="SUPFAM" id="SSF54403">
    <property type="entry name" value="Cystatin/monellin"/>
    <property type="match status" value="1"/>
</dbReference>
<name>A0AAV7AQX0_ENGPU</name>
<keyword evidence="7" id="KW-1185">Reference proteome</keyword>
<protein>
    <recommendedName>
        <fullName evidence="5">Cystatin domain-containing protein</fullName>
    </recommendedName>
</protein>
<evidence type="ECO:0000256" key="2">
    <source>
        <dbReference type="ARBA" id="ARBA00022690"/>
    </source>
</evidence>
<dbReference type="AlphaFoldDB" id="A0AAV7AQX0"/>
<feature type="domain" description="Cystatin" evidence="5">
    <location>
        <begin position="28"/>
        <end position="129"/>
    </location>
</feature>
<evidence type="ECO:0000256" key="1">
    <source>
        <dbReference type="ARBA" id="ARBA00009403"/>
    </source>
</evidence>
<dbReference type="GO" id="GO:0031982">
    <property type="term" value="C:vesicle"/>
    <property type="evidence" value="ECO:0007669"/>
    <property type="project" value="TreeGrafter"/>
</dbReference>
<dbReference type="EMBL" id="WNYA01000007">
    <property type="protein sequence ID" value="KAG8563557.1"/>
    <property type="molecule type" value="Genomic_DNA"/>
</dbReference>
<keyword evidence="2" id="KW-0646">Protease inhibitor</keyword>
<evidence type="ECO:0000313" key="7">
    <source>
        <dbReference type="Proteomes" id="UP000824782"/>
    </source>
</evidence>
<dbReference type="GO" id="GO:0005615">
    <property type="term" value="C:extracellular space"/>
    <property type="evidence" value="ECO:0007669"/>
    <property type="project" value="TreeGrafter"/>
</dbReference>
<dbReference type="Gene3D" id="3.10.450.10">
    <property type="match status" value="1"/>
</dbReference>
<keyword evidence="4" id="KW-0732">Signal</keyword>
<dbReference type="CDD" id="cd00042">
    <property type="entry name" value="CY"/>
    <property type="match status" value="1"/>
</dbReference>
<dbReference type="Pfam" id="PF00031">
    <property type="entry name" value="Cystatin"/>
    <property type="match status" value="1"/>
</dbReference>
<dbReference type="SMART" id="SM00043">
    <property type="entry name" value="CY"/>
    <property type="match status" value="1"/>
</dbReference>
<dbReference type="InterPro" id="IPR000010">
    <property type="entry name" value="Cystatin_dom"/>
</dbReference>
<evidence type="ECO:0000259" key="5">
    <source>
        <dbReference type="SMART" id="SM00043"/>
    </source>
</evidence>
<dbReference type="GO" id="GO:0004869">
    <property type="term" value="F:cysteine-type endopeptidase inhibitor activity"/>
    <property type="evidence" value="ECO:0007669"/>
    <property type="project" value="UniProtKB-KW"/>
</dbReference>
<reference evidence="6" key="1">
    <citation type="thesis" date="2020" institute="ProQuest LLC" country="789 East Eisenhower Parkway, Ann Arbor, MI, USA">
        <title>Comparative Genomics and Chromosome Evolution.</title>
        <authorList>
            <person name="Mudd A.B."/>
        </authorList>
    </citation>
    <scope>NUCLEOTIDE SEQUENCE</scope>
    <source>
        <strain evidence="6">237g6f4</strain>
        <tissue evidence="6">Blood</tissue>
    </source>
</reference>
<feature type="chain" id="PRO_5043484932" description="Cystatin domain-containing protein" evidence="4">
    <location>
        <begin position="19"/>
        <end position="138"/>
    </location>
</feature>
<dbReference type="GO" id="GO:0005737">
    <property type="term" value="C:cytoplasm"/>
    <property type="evidence" value="ECO:0007669"/>
    <property type="project" value="TreeGrafter"/>
</dbReference>
<dbReference type="PANTHER" id="PTHR46186">
    <property type="entry name" value="CYSTATIN"/>
    <property type="match status" value="1"/>
</dbReference>
<keyword evidence="3" id="KW-0789">Thiol protease inhibitor</keyword>
<organism evidence="6 7">
    <name type="scientific">Engystomops pustulosus</name>
    <name type="common">Tungara frog</name>
    <name type="synonym">Physalaemus pustulosus</name>
    <dbReference type="NCBI Taxonomy" id="76066"/>
    <lineage>
        <taxon>Eukaryota</taxon>
        <taxon>Metazoa</taxon>
        <taxon>Chordata</taxon>
        <taxon>Craniata</taxon>
        <taxon>Vertebrata</taxon>
        <taxon>Euteleostomi</taxon>
        <taxon>Amphibia</taxon>
        <taxon>Batrachia</taxon>
        <taxon>Anura</taxon>
        <taxon>Neobatrachia</taxon>
        <taxon>Hyloidea</taxon>
        <taxon>Leptodactylidae</taxon>
        <taxon>Leiuperinae</taxon>
        <taxon>Engystomops</taxon>
    </lineage>
</organism>
<dbReference type="InterPro" id="IPR046350">
    <property type="entry name" value="Cystatin_sf"/>
</dbReference>
<sequence length="138" mass="15736">MKLFILFFALVSISFCAAEEWIVPKIVTTTGGWNALPLNSKKVIDMVKLLQDTYNKESKSLYWSKITKVEEATMQVTNGISYRFTVIVEPTGCLKEEDFKNCKTPGFDDIPVEKCHYVLREMAPKFKPVIIGKACEQM</sequence>
<accession>A0AAV7AQX0</accession>